<organism evidence="4 5">
    <name type="scientific">Methanobrevibacter cuticularis</name>
    <dbReference type="NCBI Taxonomy" id="47311"/>
    <lineage>
        <taxon>Archaea</taxon>
        <taxon>Methanobacteriati</taxon>
        <taxon>Methanobacteriota</taxon>
        <taxon>Methanomada group</taxon>
        <taxon>Methanobacteria</taxon>
        <taxon>Methanobacteriales</taxon>
        <taxon>Methanobacteriaceae</taxon>
        <taxon>Methanobrevibacter</taxon>
    </lineage>
</organism>
<gene>
    <name evidence="4" type="primary">xerC_2</name>
    <name evidence="4" type="ORF">MBCUT_08940</name>
</gene>
<sequence length="193" mass="22604">MVFYICQNTKKGNICVTANTPECVEVLINYLKKRDNVSNESPLFEAENRFMHPTTITTIFQRLNDRVFFKKPDGKRFFHAHALRKFFISTCNHNSGDLAKVNLLSGHSNNSQVHDAYNEVNTEVMKRFYIKLIPHLSIRDTKVHEFKPQEVLKIEREKQALEERVVALENDNKTIEDLKKQTLQKIIQDIQNK</sequence>
<dbReference type="STRING" id="47311.MBCUT_08940"/>
<feature type="domain" description="Tyr recombinase" evidence="3">
    <location>
        <begin position="1"/>
        <end position="130"/>
    </location>
</feature>
<dbReference type="EMBL" id="LWMW01000094">
    <property type="protein sequence ID" value="KZX16342.1"/>
    <property type="molecule type" value="Genomic_DNA"/>
</dbReference>
<dbReference type="OrthoDB" id="78358at2157"/>
<dbReference type="InterPro" id="IPR013762">
    <property type="entry name" value="Integrase-like_cat_sf"/>
</dbReference>
<evidence type="ECO:0000313" key="4">
    <source>
        <dbReference type="EMBL" id="KZX16342.1"/>
    </source>
</evidence>
<evidence type="ECO:0000313" key="5">
    <source>
        <dbReference type="Proteomes" id="UP000077275"/>
    </source>
</evidence>
<dbReference type="Pfam" id="PF00589">
    <property type="entry name" value="Phage_integrase"/>
    <property type="match status" value="1"/>
</dbReference>
<protein>
    <submittedName>
        <fullName evidence="4">Tyrosine recombinase XerC</fullName>
    </submittedName>
</protein>
<evidence type="ECO:0000259" key="3">
    <source>
        <dbReference type="PROSITE" id="PS51898"/>
    </source>
</evidence>
<name>A0A166E6U0_9EURY</name>
<evidence type="ECO:0000256" key="1">
    <source>
        <dbReference type="ARBA" id="ARBA00023172"/>
    </source>
</evidence>
<dbReference type="InterPro" id="IPR011010">
    <property type="entry name" value="DNA_brk_join_enz"/>
</dbReference>
<dbReference type="RefSeq" id="WP_067259396.1">
    <property type="nucleotide sequence ID" value="NZ_LWMW01000094.1"/>
</dbReference>
<dbReference type="GO" id="GO:0003677">
    <property type="term" value="F:DNA binding"/>
    <property type="evidence" value="ECO:0007669"/>
    <property type="project" value="InterPro"/>
</dbReference>
<comment type="caution">
    <text evidence="4">The sequence shown here is derived from an EMBL/GenBank/DDBJ whole genome shotgun (WGS) entry which is preliminary data.</text>
</comment>
<dbReference type="SUPFAM" id="SSF56349">
    <property type="entry name" value="DNA breaking-rejoining enzymes"/>
    <property type="match status" value="1"/>
</dbReference>
<proteinExistence type="predicted"/>
<feature type="coiled-coil region" evidence="2">
    <location>
        <begin position="151"/>
        <end position="185"/>
    </location>
</feature>
<dbReference type="PROSITE" id="PS51898">
    <property type="entry name" value="TYR_RECOMBINASE"/>
    <property type="match status" value="1"/>
</dbReference>
<dbReference type="GO" id="GO:0015074">
    <property type="term" value="P:DNA integration"/>
    <property type="evidence" value="ECO:0007669"/>
    <property type="project" value="InterPro"/>
</dbReference>
<dbReference type="Gene3D" id="1.10.443.10">
    <property type="entry name" value="Intergrase catalytic core"/>
    <property type="match status" value="1"/>
</dbReference>
<accession>A0A166E6U0</accession>
<keyword evidence="1" id="KW-0233">DNA recombination</keyword>
<keyword evidence="2" id="KW-0175">Coiled coil</keyword>
<reference evidence="4 5" key="1">
    <citation type="submission" date="2016-04" db="EMBL/GenBank/DDBJ databases">
        <title>Genome sequence of Methanobrevibacter cuticularis DSM 11139.</title>
        <authorList>
            <person name="Poehlein A."/>
            <person name="Seedorf H."/>
            <person name="Daniel R."/>
        </authorList>
    </citation>
    <scope>NUCLEOTIDE SEQUENCE [LARGE SCALE GENOMIC DNA]</scope>
    <source>
        <strain evidence="4 5">DSM 11139</strain>
    </source>
</reference>
<evidence type="ECO:0000256" key="2">
    <source>
        <dbReference type="SAM" id="Coils"/>
    </source>
</evidence>
<dbReference type="Proteomes" id="UP000077275">
    <property type="component" value="Unassembled WGS sequence"/>
</dbReference>
<dbReference type="AlphaFoldDB" id="A0A166E6U0"/>
<keyword evidence="5" id="KW-1185">Reference proteome</keyword>
<dbReference type="InterPro" id="IPR002104">
    <property type="entry name" value="Integrase_catalytic"/>
</dbReference>
<dbReference type="GO" id="GO:0006310">
    <property type="term" value="P:DNA recombination"/>
    <property type="evidence" value="ECO:0007669"/>
    <property type="project" value="UniProtKB-KW"/>
</dbReference>
<dbReference type="PATRIC" id="fig|47311.3.peg.987"/>